<dbReference type="PANTHER" id="PTHR34693">
    <property type="entry name" value="PROTEIN PAR32"/>
    <property type="match status" value="1"/>
</dbReference>
<dbReference type="InterPro" id="IPR022024">
    <property type="entry name" value="DUF3602"/>
</dbReference>
<reference evidence="2" key="1">
    <citation type="submission" date="2014-02" db="EMBL/GenBank/DDBJ databases">
        <authorList>
            <person name="Genoscope - CEA"/>
        </authorList>
    </citation>
    <scope>NUCLEOTIDE SEQUENCE</scope>
    <source>
        <strain evidence="2">LS3</strain>
    </source>
</reference>
<reference evidence="2" key="2">
    <citation type="submission" date="2014-06" db="EMBL/GenBank/DDBJ databases">
        <title>The complete genome of Blastobotrys (Arxula) adeninivorans LS3 - a yeast of biotechnological interest.</title>
        <authorList>
            <person name="Kunze G."/>
            <person name="Gaillardin C."/>
            <person name="Czernicka M."/>
            <person name="Durrens P."/>
            <person name="Martin T."/>
            <person name="Boer E."/>
            <person name="Gabaldon T."/>
            <person name="Cruz J."/>
            <person name="Talla E."/>
            <person name="Marck C."/>
            <person name="Goffeau A."/>
            <person name="Barbe V."/>
            <person name="Baret P."/>
            <person name="Baronian K."/>
            <person name="Beier S."/>
            <person name="Bleykasten C."/>
            <person name="Bode R."/>
            <person name="Casaregola S."/>
            <person name="Despons L."/>
            <person name="Fairhead C."/>
            <person name="Giersberg M."/>
            <person name="Gierski P."/>
            <person name="Hahnel U."/>
            <person name="Hartmann A."/>
            <person name="Jankowska D."/>
            <person name="Jubin C."/>
            <person name="Jung P."/>
            <person name="Lafontaine I."/>
            <person name="Leh-Louis V."/>
            <person name="Lemaire M."/>
            <person name="Marcet-Houben M."/>
            <person name="Mascher M."/>
            <person name="Morel G."/>
            <person name="Richard G.-F."/>
            <person name="Riechen J."/>
            <person name="Sacerdot C."/>
            <person name="Sarkar A."/>
            <person name="Savel G."/>
            <person name="Schacherer J."/>
            <person name="Sherman D."/>
            <person name="Straub M.-L."/>
            <person name="Stein N."/>
            <person name="Thierry A."/>
            <person name="Trautwein-Schult A."/>
            <person name="Westhof E."/>
            <person name="Worch S."/>
            <person name="Dujon B."/>
            <person name="Souciet J.-L."/>
            <person name="Wincker P."/>
            <person name="Scholz U."/>
            <person name="Neuveglise N."/>
        </authorList>
    </citation>
    <scope>NUCLEOTIDE SEQUENCE</scope>
    <source>
        <strain evidence="2">LS3</strain>
    </source>
</reference>
<proteinExistence type="predicted"/>
<gene>
    <name evidence="2" type="ORF">GNLVRS02_ARAD1C26532g</name>
</gene>
<feature type="compositionally biased region" description="Low complexity" evidence="1">
    <location>
        <begin position="115"/>
        <end position="130"/>
    </location>
</feature>
<evidence type="ECO:0000313" key="2">
    <source>
        <dbReference type="EMBL" id="CDP35052.1"/>
    </source>
</evidence>
<dbReference type="PANTHER" id="PTHR34693:SF1">
    <property type="entry name" value="PROTEIN PAR32"/>
    <property type="match status" value="1"/>
</dbReference>
<dbReference type="EMBL" id="HG937693">
    <property type="protein sequence ID" value="CDP35052.1"/>
    <property type="molecule type" value="Genomic_DNA"/>
</dbReference>
<name>A0A060T834_BLAAD</name>
<feature type="region of interest" description="Disordered" evidence="1">
    <location>
        <begin position="14"/>
        <end position="41"/>
    </location>
</feature>
<feature type="compositionally biased region" description="Basic and acidic residues" evidence="1">
    <location>
        <begin position="100"/>
        <end position="114"/>
    </location>
</feature>
<dbReference type="InterPro" id="IPR053203">
    <property type="entry name" value="Cisplatin_resist-associated"/>
</dbReference>
<dbReference type="PhylomeDB" id="A0A060T834"/>
<protein>
    <submittedName>
        <fullName evidence="2">ARAD1C26532p</fullName>
    </submittedName>
</protein>
<organism evidence="2">
    <name type="scientific">Blastobotrys adeninivorans</name>
    <name type="common">Yeast</name>
    <name type="synonym">Arxula adeninivorans</name>
    <dbReference type="NCBI Taxonomy" id="409370"/>
    <lineage>
        <taxon>Eukaryota</taxon>
        <taxon>Fungi</taxon>
        <taxon>Dikarya</taxon>
        <taxon>Ascomycota</taxon>
        <taxon>Saccharomycotina</taxon>
        <taxon>Dipodascomycetes</taxon>
        <taxon>Dipodascales</taxon>
        <taxon>Trichomonascaceae</taxon>
        <taxon>Blastobotrys</taxon>
    </lineage>
</organism>
<dbReference type="Pfam" id="PF12223">
    <property type="entry name" value="DUF3602"/>
    <property type="match status" value="1"/>
</dbReference>
<accession>A0A060T834</accession>
<dbReference type="AlphaFoldDB" id="A0A060T834"/>
<sequence>MVLTGRGGFGNYVKGKSNTVPSTPAPVQHVTSPKEHFRAGRGGYGNHVPIERMPTMTPQEYLQEVHEALDVEPPRYSLGRGGAGNIVKRGESRSPQSSRPRIERLFSTSGRRDSSLSTSSDSSSESRSLSAVFTAPARSTPGHSHDGLWSRLKTTISH</sequence>
<feature type="region of interest" description="Disordered" evidence="1">
    <location>
        <begin position="72"/>
        <end position="158"/>
    </location>
</feature>
<evidence type="ECO:0000256" key="1">
    <source>
        <dbReference type="SAM" id="MobiDB-lite"/>
    </source>
</evidence>